<dbReference type="AlphaFoldDB" id="A0A853IK88"/>
<name>A0A853IK88_9GAMM</name>
<gene>
    <name evidence="1" type="ORF">H0A36_18790</name>
</gene>
<dbReference type="EMBL" id="JACCKB010000034">
    <property type="protein sequence ID" value="NYZ68066.1"/>
    <property type="molecule type" value="Genomic_DNA"/>
</dbReference>
<reference evidence="1 2" key="1">
    <citation type="submission" date="2020-07" db="EMBL/GenBank/DDBJ databases">
        <title>Endozoicomonas sp. nov., isolated from sediment.</title>
        <authorList>
            <person name="Gu T."/>
        </authorList>
    </citation>
    <scope>NUCLEOTIDE SEQUENCE [LARGE SCALE GENOMIC DNA]</scope>
    <source>
        <strain evidence="1 2">SM1973</strain>
    </source>
</reference>
<sequence length="68" mass="8019">MYHYKITCDSEDSYDIVLTTDPVDELVVFPNFKSAQKALAFRLNDRMRNLKSQLIMVGRMRHAREVIQ</sequence>
<evidence type="ECO:0000313" key="2">
    <source>
        <dbReference type="Proteomes" id="UP000569732"/>
    </source>
</evidence>
<dbReference type="Proteomes" id="UP000569732">
    <property type="component" value="Unassembled WGS sequence"/>
</dbReference>
<dbReference type="RefSeq" id="WP_180570086.1">
    <property type="nucleotide sequence ID" value="NZ_JACCKB010000034.1"/>
</dbReference>
<proteinExistence type="predicted"/>
<protein>
    <submittedName>
        <fullName evidence="1">Uncharacterized protein</fullName>
    </submittedName>
</protein>
<keyword evidence="2" id="KW-1185">Reference proteome</keyword>
<accession>A0A853IK88</accession>
<organism evidence="1 2">
    <name type="scientific">Spartinivicinus marinus</name>
    <dbReference type="NCBI Taxonomy" id="2994442"/>
    <lineage>
        <taxon>Bacteria</taxon>
        <taxon>Pseudomonadati</taxon>
        <taxon>Pseudomonadota</taxon>
        <taxon>Gammaproteobacteria</taxon>
        <taxon>Oceanospirillales</taxon>
        <taxon>Zooshikellaceae</taxon>
        <taxon>Spartinivicinus</taxon>
    </lineage>
</organism>
<comment type="caution">
    <text evidence="1">The sequence shown here is derived from an EMBL/GenBank/DDBJ whole genome shotgun (WGS) entry which is preliminary data.</text>
</comment>
<evidence type="ECO:0000313" key="1">
    <source>
        <dbReference type="EMBL" id="NYZ68066.1"/>
    </source>
</evidence>